<dbReference type="FunFam" id="3.30.565.10:FF:000006">
    <property type="entry name" value="Sensor histidine kinase WalK"/>
    <property type="match status" value="1"/>
</dbReference>
<evidence type="ECO:0000256" key="8">
    <source>
        <dbReference type="ARBA" id="ARBA00023136"/>
    </source>
</evidence>
<feature type="domain" description="PAC" evidence="12">
    <location>
        <begin position="265"/>
        <end position="317"/>
    </location>
</feature>
<dbReference type="InterPro" id="IPR035965">
    <property type="entry name" value="PAS-like_dom_sf"/>
</dbReference>
<dbReference type="InterPro" id="IPR003594">
    <property type="entry name" value="HATPase_dom"/>
</dbReference>
<dbReference type="InterPro" id="IPR036097">
    <property type="entry name" value="HisK_dim/P_sf"/>
</dbReference>
<dbReference type="Pfam" id="PF00072">
    <property type="entry name" value="Response_reg"/>
    <property type="match status" value="1"/>
</dbReference>
<dbReference type="Gene3D" id="1.10.287.130">
    <property type="match status" value="1"/>
</dbReference>
<evidence type="ECO:0000259" key="12">
    <source>
        <dbReference type="PROSITE" id="PS50113"/>
    </source>
</evidence>
<dbReference type="InterPro" id="IPR036890">
    <property type="entry name" value="HATPase_C_sf"/>
</dbReference>
<dbReference type="PROSITE" id="PS50110">
    <property type="entry name" value="RESPONSE_REGULATORY"/>
    <property type="match status" value="1"/>
</dbReference>
<organism evidence="13 14">
    <name type="scientific">Oryzisolibacter propanilivorax</name>
    <dbReference type="NCBI Taxonomy" id="1527607"/>
    <lineage>
        <taxon>Bacteria</taxon>
        <taxon>Pseudomonadati</taxon>
        <taxon>Pseudomonadota</taxon>
        <taxon>Betaproteobacteria</taxon>
        <taxon>Burkholderiales</taxon>
        <taxon>Comamonadaceae</taxon>
        <taxon>Oryzisolibacter</taxon>
    </lineage>
</organism>
<dbReference type="SUPFAM" id="SSF47384">
    <property type="entry name" value="Homodimeric domain of signal transducing histidine kinase"/>
    <property type="match status" value="1"/>
</dbReference>
<feature type="domain" description="Histidine kinase" evidence="10">
    <location>
        <begin position="455"/>
        <end position="673"/>
    </location>
</feature>
<dbReference type="EC" id="2.7.13.3" evidence="3"/>
<reference evidence="14" key="1">
    <citation type="submission" date="2016-10" db="EMBL/GenBank/DDBJ databases">
        <authorList>
            <person name="Varghese N."/>
            <person name="Submissions S."/>
        </authorList>
    </citation>
    <scope>NUCLEOTIDE SEQUENCE [LARGE SCALE GENOMIC DNA]</scope>
    <source>
        <strain evidence="14">EPL6</strain>
    </source>
</reference>
<keyword evidence="4 9" id="KW-0597">Phosphoprotein</keyword>
<keyword evidence="6 13" id="KW-0418">Kinase</keyword>
<dbReference type="InterPro" id="IPR004358">
    <property type="entry name" value="Sig_transdc_His_kin-like_C"/>
</dbReference>
<dbReference type="Pfam" id="PF08447">
    <property type="entry name" value="PAS_3"/>
    <property type="match status" value="1"/>
</dbReference>
<dbReference type="SUPFAM" id="SSF55781">
    <property type="entry name" value="GAF domain-like"/>
    <property type="match status" value="1"/>
</dbReference>
<evidence type="ECO:0000256" key="2">
    <source>
        <dbReference type="ARBA" id="ARBA00004429"/>
    </source>
</evidence>
<dbReference type="PANTHER" id="PTHR43547:SF2">
    <property type="entry name" value="HYBRID SIGNAL TRANSDUCTION HISTIDINE KINASE C"/>
    <property type="match status" value="1"/>
</dbReference>
<evidence type="ECO:0000256" key="6">
    <source>
        <dbReference type="ARBA" id="ARBA00022777"/>
    </source>
</evidence>
<dbReference type="InterPro" id="IPR029016">
    <property type="entry name" value="GAF-like_dom_sf"/>
</dbReference>
<dbReference type="InterPro" id="IPR000700">
    <property type="entry name" value="PAS-assoc_C"/>
</dbReference>
<dbReference type="SUPFAM" id="SSF55874">
    <property type="entry name" value="ATPase domain of HSP90 chaperone/DNA topoisomerase II/histidine kinase"/>
    <property type="match status" value="1"/>
</dbReference>
<feature type="domain" description="Response regulatory" evidence="11">
    <location>
        <begin position="697"/>
        <end position="813"/>
    </location>
</feature>
<dbReference type="GO" id="GO:0005886">
    <property type="term" value="C:plasma membrane"/>
    <property type="evidence" value="ECO:0007669"/>
    <property type="project" value="UniProtKB-SubCell"/>
</dbReference>
<dbReference type="Pfam" id="PF02518">
    <property type="entry name" value="HATPase_c"/>
    <property type="match status" value="1"/>
</dbReference>
<dbReference type="EMBL" id="FNHP01000008">
    <property type="protein sequence ID" value="SDM56042.1"/>
    <property type="molecule type" value="Genomic_DNA"/>
</dbReference>
<evidence type="ECO:0000256" key="5">
    <source>
        <dbReference type="ARBA" id="ARBA00022679"/>
    </source>
</evidence>
<dbReference type="CDD" id="cd00082">
    <property type="entry name" value="HisKA"/>
    <property type="match status" value="1"/>
</dbReference>
<dbReference type="Gene3D" id="3.30.565.10">
    <property type="entry name" value="Histidine kinase-like ATPase, C-terminal domain"/>
    <property type="match status" value="1"/>
</dbReference>
<dbReference type="Pfam" id="PF00512">
    <property type="entry name" value="HisKA"/>
    <property type="match status" value="1"/>
</dbReference>
<gene>
    <name evidence="13" type="ORF">SAMN05428957_10822</name>
</gene>
<dbReference type="InterPro" id="IPR013655">
    <property type="entry name" value="PAS_fold_3"/>
</dbReference>
<dbReference type="FunFam" id="1.10.287.130:FF:000001">
    <property type="entry name" value="Two-component sensor histidine kinase"/>
    <property type="match status" value="1"/>
</dbReference>
<evidence type="ECO:0000256" key="3">
    <source>
        <dbReference type="ARBA" id="ARBA00012438"/>
    </source>
</evidence>
<dbReference type="GO" id="GO:0000155">
    <property type="term" value="F:phosphorelay sensor kinase activity"/>
    <property type="evidence" value="ECO:0007669"/>
    <property type="project" value="InterPro"/>
</dbReference>
<dbReference type="SMART" id="SM00387">
    <property type="entry name" value="HATPase_c"/>
    <property type="match status" value="1"/>
</dbReference>
<evidence type="ECO:0000256" key="9">
    <source>
        <dbReference type="PROSITE-ProRule" id="PRU00169"/>
    </source>
</evidence>
<keyword evidence="14" id="KW-1185">Reference proteome</keyword>
<dbReference type="InterPro" id="IPR011006">
    <property type="entry name" value="CheY-like_superfamily"/>
</dbReference>
<sequence>MAGQTPRQHDDNEAVALLYEVGTLCARVDNPFAICLDKLLDAAVRLSGSDGGLLQTLDPRTGPPDTLCCQQMFGDLDASALRREWESSAMAAALRQGGALCTRDLQSDASAVADDGTTVPWSQDFVRQMRAAGMRACVVHPLVAHADGLLGVLLTCSRAPLAVDGPPSRVLQLLVRQATDYLERKRAEALIQESEARFRAFTSATCDVVYSMNADWSVLLHLQSRELVRDSVTPNQGWFDQYIPREDQPAVRAAIDQAMASQGVFELEHRVQRIDGSIGWTHSRALPLLDAQGRVTEWFGTASDVTQRRLARDAVNLSEQRYSDLFNSIDQGYAVIRVELDPQDHPTDYVFLEVNPAFVQHTGLQDVVGRHARDCMAEPEQIWFDIFGRVALTGEPIRFEQYSRELGRHFDVFAFRLGLPEAREVAVLFNDISARRAHEQAQRLADRRKDEFLATLAHELRNPMAPIRTGLHILQMGRADAGKTGQVLASLQRQVDHMVRLVDDLLEVSRISRGKVELRRAPVDLASVLASAVETSTPQIDAMRHRLQLHLPRAPLRVDADAVRLSQVFANLLNNAAKYTDEGGEIVLAARAEGGQALVSVQDNGIGLAPEMLEDVFQMFVQAGQPGMRARGGLGIGLTLVRSLVELHGGSIHASSEGLGLGCTFTVSLPLLQDRPAQPAAGADGDAPQAPESRPRCVLVVDDNVDAAEGLRMLLETLGMQAHAVYSGASGLEAIAELRPELVFLDIGMPVMGGLEFARRIHTRFGSARPMLVAVTGWGRDEDLERSRQAGIDHHLVKPLELDDLMRILEPQPQAVPAP</sequence>
<dbReference type="PROSITE" id="PS50113">
    <property type="entry name" value="PAC"/>
    <property type="match status" value="1"/>
</dbReference>
<evidence type="ECO:0000256" key="1">
    <source>
        <dbReference type="ARBA" id="ARBA00000085"/>
    </source>
</evidence>
<dbReference type="InterPro" id="IPR003661">
    <property type="entry name" value="HisK_dim/P_dom"/>
</dbReference>
<dbReference type="InterPro" id="IPR000014">
    <property type="entry name" value="PAS"/>
</dbReference>
<dbReference type="Proteomes" id="UP000198552">
    <property type="component" value="Unassembled WGS sequence"/>
</dbReference>
<comment type="subcellular location">
    <subcellularLocation>
        <location evidence="2">Cell inner membrane</location>
        <topology evidence="2">Multi-pass membrane protein</topology>
    </subcellularLocation>
</comment>
<proteinExistence type="predicted"/>
<evidence type="ECO:0000256" key="4">
    <source>
        <dbReference type="ARBA" id="ARBA00022553"/>
    </source>
</evidence>
<name>A0A1G9U896_9BURK</name>
<dbReference type="PROSITE" id="PS50109">
    <property type="entry name" value="HIS_KIN"/>
    <property type="match status" value="1"/>
</dbReference>
<evidence type="ECO:0000313" key="14">
    <source>
        <dbReference type="Proteomes" id="UP000198552"/>
    </source>
</evidence>
<dbReference type="InterPro" id="IPR005467">
    <property type="entry name" value="His_kinase_dom"/>
</dbReference>
<dbReference type="CDD" id="cd17580">
    <property type="entry name" value="REC_2_DhkD-like"/>
    <property type="match status" value="1"/>
</dbReference>
<evidence type="ECO:0000256" key="7">
    <source>
        <dbReference type="ARBA" id="ARBA00023012"/>
    </source>
</evidence>
<dbReference type="SUPFAM" id="SSF52172">
    <property type="entry name" value="CheY-like"/>
    <property type="match status" value="1"/>
</dbReference>
<evidence type="ECO:0000259" key="10">
    <source>
        <dbReference type="PROSITE" id="PS50109"/>
    </source>
</evidence>
<dbReference type="OrthoDB" id="8552871at2"/>
<keyword evidence="7" id="KW-0902">Two-component regulatory system</keyword>
<dbReference type="CDD" id="cd00130">
    <property type="entry name" value="PAS"/>
    <property type="match status" value="1"/>
</dbReference>
<dbReference type="SUPFAM" id="SSF55785">
    <property type="entry name" value="PYP-like sensor domain (PAS domain)"/>
    <property type="match status" value="2"/>
</dbReference>
<keyword evidence="5" id="KW-0808">Transferase</keyword>
<dbReference type="Gene3D" id="3.30.450.20">
    <property type="entry name" value="PAS domain"/>
    <property type="match status" value="2"/>
</dbReference>
<dbReference type="RefSeq" id="WP_091571055.1">
    <property type="nucleotide sequence ID" value="NZ_FNHP01000008.1"/>
</dbReference>
<accession>A0A1G9U896</accession>
<feature type="modified residue" description="4-aspartylphosphate" evidence="9">
    <location>
        <position position="746"/>
    </location>
</feature>
<dbReference type="PRINTS" id="PR00344">
    <property type="entry name" value="BCTRLSENSOR"/>
</dbReference>
<comment type="catalytic activity">
    <reaction evidence="1">
        <text>ATP + protein L-histidine = ADP + protein N-phospho-L-histidine.</text>
        <dbReference type="EC" id="2.7.13.3"/>
    </reaction>
</comment>
<dbReference type="PANTHER" id="PTHR43547">
    <property type="entry name" value="TWO-COMPONENT HISTIDINE KINASE"/>
    <property type="match status" value="1"/>
</dbReference>
<dbReference type="AlphaFoldDB" id="A0A1G9U896"/>
<dbReference type="Gene3D" id="3.40.50.2300">
    <property type="match status" value="1"/>
</dbReference>
<dbReference type="SMART" id="SM00388">
    <property type="entry name" value="HisKA"/>
    <property type="match status" value="1"/>
</dbReference>
<dbReference type="STRING" id="1527607.SAMN05428957_10822"/>
<keyword evidence="8" id="KW-0472">Membrane</keyword>
<protein>
    <recommendedName>
        <fullName evidence="3">histidine kinase</fullName>
        <ecNumber evidence="3">2.7.13.3</ecNumber>
    </recommendedName>
</protein>
<evidence type="ECO:0000313" key="13">
    <source>
        <dbReference type="EMBL" id="SDM56042.1"/>
    </source>
</evidence>
<dbReference type="SMART" id="SM00086">
    <property type="entry name" value="PAC"/>
    <property type="match status" value="1"/>
</dbReference>
<dbReference type="Gene3D" id="3.30.450.40">
    <property type="match status" value="1"/>
</dbReference>
<dbReference type="InterPro" id="IPR001789">
    <property type="entry name" value="Sig_transdc_resp-reg_receiver"/>
</dbReference>
<dbReference type="SMART" id="SM00448">
    <property type="entry name" value="REC"/>
    <property type="match status" value="1"/>
</dbReference>
<dbReference type="InterPro" id="IPR001610">
    <property type="entry name" value="PAC"/>
</dbReference>
<evidence type="ECO:0000259" key="11">
    <source>
        <dbReference type="PROSITE" id="PS50110"/>
    </source>
</evidence>